<sequence length="309" mass="34772">MESKLLAKKKRADDLALAQSRLITESTTEKACLEANLETLRVAKEETNKTIIELCQQAQIAEEKTKEDYDKAQELEVSKLGKISQAITEFKASNDLKSYVQLVPEMKSFRTKLCVTNRWVEDMGSRFVVKVQAWETDGLHNWAGREMIMSMLAISGALVRIGFDIHSLCDDVREVAKQEFNFSRYAFDVDATTDVEDEADSLDEHTLEEVPQALQIETTGDETALALVPMQVEASQVIGDEVVVLTAPGKAERETITKLLSKVKALRVQLSETTTHWDNLSVAIRQLEKPWAKQVKVLRCRAKRVKAIS</sequence>
<evidence type="ECO:0000313" key="3">
    <source>
        <dbReference type="Proteomes" id="UP001141806"/>
    </source>
</evidence>
<feature type="coiled-coil region" evidence="1">
    <location>
        <begin position="30"/>
        <end position="75"/>
    </location>
</feature>
<evidence type="ECO:0000256" key="1">
    <source>
        <dbReference type="SAM" id="Coils"/>
    </source>
</evidence>
<dbReference type="AlphaFoldDB" id="A0A9Q0L0W2"/>
<accession>A0A9Q0L0W2</accession>
<gene>
    <name evidence="2" type="ORF">NE237_031098</name>
</gene>
<proteinExistence type="predicted"/>
<keyword evidence="1" id="KW-0175">Coiled coil</keyword>
<organism evidence="2 3">
    <name type="scientific">Protea cynaroides</name>
    <dbReference type="NCBI Taxonomy" id="273540"/>
    <lineage>
        <taxon>Eukaryota</taxon>
        <taxon>Viridiplantae</taxon>
        <taxon>Streptophyta</taxon>
        <taxon>Embryophyta</taxon>
        <taxon>Tracheophyta</taxon>
        <taxon>Spermatophyta</taxon>
        <taxon>Magnoliopsida</taxon>
        <taxon>Proteales</taxon>
        <taxon>Proteaceae</taxon>
        <taxon>Protea</taxon>
    </lineage>
</organism>
<dbReference type="EMBL" id="JAMYWD010000001">
    <property type="protein sequence ID" value="KAJ4980261.1"/>
    <property type="molecule type" value="Genomic_DNA"/>
</dbReference>
<keyword evidence="3" id="KW-1185">Reference proteome</keyword>
<comment type="caution">
    <text evidence="2">The sequence shown here is derived from an EMBL/GenBank/DDBJ whole genome shotgun (WGS) entry which is preliminary data.</text>
</comment>
<protein>
    <submittedName>
        <fullName evidence="2">Uncharacterized protein</fullName>
    </submittedName>
</protein>
<name>A0A9Q0L0W2_9MAGN</name>
<dbReference type="Proteomes" id="UP001141806">
    <property type="component" value="Unassembled WGS sequence"/>
</dbReference>
<evidence type="ECO:0000313" key="2">
    <source>
        <dbReference type="EMBL" id="KAJ4980261.1"/>
    </source>
</evidence>
<reference evidence="2" key="1">
    <citation type="journal article" date="2023" name="Plant J.">
        <title>The genome of the king protea, Protea cynaroides.</title>
        <authorList>
            <person name="Chang J."/>
            <person name="Duong T.A."/>
            <person name="Schoeman C."/>
            <person name="Ma X."/>
            <person name="Roodt D."/>
            <person name="Barker N."/>
            <person name="Li Z."/>
            <person name="Van de Peer Y."/>
            <person name="Mizrachi E."/>
        </authorList>
    </citation>
    <scope>NUCLEOTIDE SEQUENCE</scope>
    <source>
        <tissue evidence="2">Young leaves</tissue>
    </source>
</reference>